<reference evidence="1 2" key="1">
    <citation type="submission" date="2024-02" db="EMBL/GenBank/DDBJ databases">
        <title>Rhodopirellula caenicola NBRC 110016.</title>
        <authorList>
            <person name="Ichikawa N."/>
            <person name="Katano-Makiyama Y."/>
            <person name="Hidaka K."/>
        </authorList>
    </citation>
    <scope>NUCLEOTIDE SEQUENCE [LARGE SCALE GENOMIC DNA]</scope>
    <source>
        <strain evidence="1 2">NBRC 110016</strain>
    </source>
</reference>
<accession>A0ABP9W1C5</accession>
<evidence type="ECO:0000313" key="2">
    <source>
        <dbReference type="Proteomes" id="UP001416858"/>
    </source>
</evidence>
<evidence type="ECO:0000313" key="1">
    <source>
        <dbReference type="EMBL" id="GAA5510273.1"/>
    </source>
</evidence>
<proteinExistence type="predicted"/>
<dbReference type="EMBL" id="BAABRO010000020">
    <property type="protein sequence ID" value="GAA5510273.1"/>
    <property type="molecule type" value="Genomic_DNA"/>
</dbReference>
<comment type="caution">
    <text evidence="1">The sequence shown here is derived from an EMBL/GenBank/DDBJ whole genome shotgun (WGS) entry which is preliminary data.</text>
</comment>
<name>A0ABP9W1C5_9BACT</name>
<sequence length="48" mass="4772">MCAVRGNTVSVGQFATIFPIAAGGTAEAPLNEGAGAMLDTFVVLNAFA</sequence>
<organism evidence="1 2">
    <name type="scientific">Novipirellula caenicola</name>
    <dbReference type="NCBI Taxonomy" id="1536901"/>
    <lineage>
        <taxon>Bacteria</taxon>
        <taxon>Pseudomonadati</taxon>
        <taxon>Planctomycetota</taxon>
        <taxon>Planctomycetia</taxon>
        <taxon>Pirellulales</taxon>
        <taxon>Pirellulaceae</taxon>
        <taxon>Novipirellula</taxon>
    </lineage>
</organism>
<keyword evidence="2" id="KW-1185">Reference proteome</keyword>
<dbReference type="RefSeq" id="WP_345688042.1">
    <property type="nucleotide sequence ID" value="NZ_BAABRO010000020.1"/>
</dbReference>
<protein>
    <submittedName>
        <fullName evidence="1">Uncharacterized protein</fullName>
    </submittedName>
</protein>
<gene>
    <name evidence="1" type="ORF">Rcae01_05780</name>
</gene>
<dbReference type="Proteomes" id="UP001416858">
    <property type="component" value="Unassembled WGS sequence"/>
</dbReference>